<dbReference type="AlphaFoldDB" id="A0A4R0K7L0"/>
<gene>
    <name evidence="2" type="ORF">E0H73_33785</name>
</gene>
<proteinExistence type="predicted"/>
<name>A0A4R0K7L0_9ACTN</name>
<evidence type="ECO:0000313" key="3">
    <source>
        <dbReference type="Proteomes" id="UP000291144"/>
    </source>
</evidence>
<dbReference type="EMBL" id="SJKB01000013">
    <property type="protein sequence ID" value="TCC56133.1"/>
    <property type="molecule type" value="Genomic_DNA"/>
</dbReference>
<dbReference type="InterPro" id="IPR052164">
    <property type="entry name" value="Anthracycline_SecMetBiosynth"/>
</dbReference>
<dbReference type="InterPro" id="IPR037523">
    <property type="entry name" value="VOC_core"/>
</dbReference>
<dbReference type="PANTHER" id="PTHR33993">
    <property type="entry name" value="GLYOXALASE-RELATED"/>
    <property type="match status" value="1"/>
</dbReference>
<comment type="caution">
    <text evidence="2">The sequence shown here is derived from an EMBL/GenBank/DDBJ whole genome shotgun (WGS) entry which is preliminary data.</text>
</comment>
<sequence length="136" mass="14348">MSATRPAITPGGTSFSWEGLMAHPVVHTEIRSADPDATRQFFADLFGWKIASEGGFPGYTFIDTGTPDGPYVAISPRQGAEDEVLFFVSVEDVADTLARAEKLGGSVVQPMQQVPGTSFGVFADAQGHKIGVAATE</sequence>
<protein>
    <submittedName>
        <fullName evidence="2">Glyoxalase</fullName>
    </submittedName>
</protein>
<dbReference type="OrthoDB" id="9793039at2"/>
<dbReference type="InterPro" id="IPR004360">
    <property type="entry name" value="Glyas_Fos-R_dOase_dom"/>
</dbReference>
<keyword evidence="3" id="KW-1185">Reference proteome</keyword>
<evidence type="ECO:0000259" key="1">
    <source>
        <dbReference type="PROSITE" id="PS51819"/>
    </source>
</evidence>
<dbReference type="Pfam" id="PF00903">
    <property type="entry name" value="Glyoxalase"/>
    <property type="match status" value="1"/>
</dbReference>
<accession>A0A4R0K7L0</accession>
<dbReference type="PROSITE" id="PS51819">
    <property type="entry name" value="VOC"/>
    <property type="match status" value="1"/>
</dbReference>
<dbReference type="Proteomes" id="UP000291144">
    <property type="component" value="Unassembled WGS sequence"/>
</dbReference>
<reference evidence="2 3" key="1">
    <citation type="submission" date="2019-02" db="EMBL/GenBank/DDBJ databases">
        <title>Kribbella capetownensis sp. nov. and Kribbella speibonae sp. nov., isolated from soil.</title>
        <authorList>
            <person name="Curtis S.M."/>
            <person name="Norton I."/>
            <person name="Everest G.J."/>
            <person name="Meyers P.R."/>
        </authorList>
    </citation>
    <scope>NUCLEOTIDE SEQUENCE [LARGE SCALE GENOMIC DNA]</scope>
    <source>
        <strain evidence="2 3">NRRL B-24813</strain>
    </source>
</reference>
<dbReference type="InterPro" id="IPR029068">
    <property type="entry name" value="Glyas_Bleomycin-R_OHBP_Dase"/>
</dbReference>
<feature type="domain" description="VOC" evidence="1">
    <location>
        <begin position="24"/>
        <end position="135"/>
    </location>
</feature>
<dbReference type="Gene3D" id="3.10.180.10">
    <property type="entry name" value="2,3-Dihydroxybiphenyl 1,2-Dioxygenase, domain 1"/>
    <property type="match status" value="1"/>
</dbReference>
<evidence type="ECO:0000313" key="2">
    <source>
        <dbReference type="EMBL" id="TCC56133.1"/>
    </source>
</evidence>
<dbReference type="SUPFAM" id="SSF54593">
    <property type="entry name" value="Glyoxalase/Bleomycin resistance protein/Dihydroxybiphenyl dioxygenase"/>
    <property type="match status" value="1"/>
</dbReference>
<organism evidence="2 3">
    <name type="scientific">Kribbella pittospori</name>
    <dbReference type="NCBI Taxonomy" id="722689"/>
    <lineage>
        <taxon>Bacteria</taxon>
        <taxon>Bacillati</taxon>
        <taxon>Actinomycetota</taxon>
        <taxon>Actinomycetes</taxon>
        <taxon>Propionibacteriales</taxon>
        <taxon>Kribbellaceae</taxon>
        <taxon>Kribbella</taxon>
    </lineage>
</organism>